<gene>
    <name evidence="1" type="ORF">SAMN06265371_105131</name>
</gene>
<dbReference type="OrthoDB" id="4380123at2"/>
<proteinExistence type="predicted"/>
<protein>
    <submittedName>
        <fullName evidence="1">Transport and Golgi organisation 2</fullName>
    </submittedName>
</protein>
<name>A0A238X9F9_9FLAO</name>
<evidence type="ECO:0000313" key="1">
    <source>
        <dbReference type="EMBL" id="SNR55685.1"/>
    </source>
</evidence>
<dbReference type="AlphaFoldDB" id="A0A238X9F9"/>
<accession>A0A238X9F9</accession>
<dbReference type="RefSeq" id="WP_089381635.1">
    <property type="nucleotide sequence ID" value="NZ_FZNT01000005.1"/>
</dbReference>
<dbReference type="Proteomes" id="UP000198384">
    <property type="component" value="Unassembled WGS sequence"/>
</dbReference>
<dbReference type="InterPro" id="IPR008551">
    <property type="entry name" value="TANGO2"/>
</dbReference>
<keyword evidence="2" id="KW-1185">Reference proteome</keyword>
<organism evidence="1 2">
    <name type="scientific">Lutibacter agarilyticus</name>
    <dbReference type="NCBI Taxonomy" id="1109740"/>
    <lineage>
        <taxon>Bacteria</taxon>
        <taxon>Pseudomonadati</taxon>
        <taxon>Bacteroidota</taxon>
        <taxon>Flavobacteriia</taxon>
        <taxon>Flavobacteriales</taxon>
        <taxon>Flavobacteriaceae</taxon>
        <taxon>Lutibacter</taxon>
    </lineage>
</organism>
<dbReference type="Pfam" id="PF05742">
    <property type="entry name" value="TANGO2"/>
    <property type="match status" value="1"/>
</dbReference>
<reference evidence="1 2" key="1">
    <citation type="submission" date="2017-06" db="EMBL/GenBank/DDBJ databases">
        <authorList>
            <person name="Kim H.J."/>
            <person name="Triplett B.A."/>
        </authorList>
    </citation>
    <scope>NUCLEOTIDE SEQUENCE [LARGE SCALE GENOMIC DNA]</scope>
    <source>
        <strain evidence="1 2">DSM 29150</strain>
    </source>
</reference>
<dbReference type="PANTHER" id="PTHR17985">
    <property type="entry name" value="SER/THR-RICH PROTEIN T10 IN DGCR REGION"/>
    <property type="match status" value="1"/>
</dbReference>
<sequence>MCTVTFLPLGKSNFILTSNRDEQKERATLFPKKYIEDNVELVFPKDKLAGGTWIGVSSKKRLVCVLNGAFENHKKKNSYKKSRGLIAKEILKGEDFTTYIEDLDLEGIEPFTIVIVDWNASLNLYELIWDEQQKRFSKLKNEPKIWSSSTLYSNEIKELRKKWFKDWVESHEFSSETILAFHSSEIGDKAQSILMKRPTVETVSITLVKKEGAIVKMNYNDVVHSKSTTLLV</sequence>
<evidence type="ECO:0000313" key="2">
    <source>
        <dbReference type="Proteomes" id="UP000198384"/>
    </source>
</evidence>
<dbReference type="EMBL" id="FZNT01000005">
    <property type="protein sequence ID" value="SNR55685.1"/>
    <property type="molecule type" value="Genomic_DNA"/>
</dbReference>
<dbReference type="PANTHER" id="PTHR17985:SF8">
    <property type="entry name" value="TRANSPORT AND GOLGI ORGANIZATION PROTEIN 2 HOMOLOG"/>
    <property type="match status" value="1"/>
</dbReference>